<organism evidence="1 2">
    <name type="scientific">Gemmata obscuriglobus</name>
    <dbReference type="NCBI Taxonomy" id="114"/>
    <lineage>
        <taxon>Bacteria</taxon>
        <taxon>Pseudomonadati</taxon>
        <taxon>Planctomycetota</taxon>
        <taxon>Planctomycetia</taxon>
        <taxon>Gemmatales</taxon>
        <taxon>Gemmataceae</taxon>
        <taxon>Gemmata</taxon>
    </lineage>
</organism>
<dbReference type="Proteomes" id="UP000245802">
    <property type="component" value="Chromosome"/>
</dbReference>
<accession>A0A2Z3GYT6</accession>
<dbReference type="KEGG" id="gog:C1280_17535"/>
<sequence length="97" mass="10450">MLSLLVTFALSHSGLCKIPNSGLGHNLDNLTTVIKEKIGSYLITPQMTGVEVERLMGQPFGVDSFGPPGEFYVVYSYLASGINITFGPDGKVKSVER</sequence>
<proteinExistence type="predicted"/>
<reference evidence="1 2" key="1">
    <citation type="submission" date="2018-01" db="EMBL/GenBank/DDBJ databases">
        <title>G. obscuriglobus.</title>
        <authorList>
            <person name="Franke J."/>
            <person name="Blomberg W."/>
            <person name="Selmecki A."/>
        </authorList>
    </citation>
    <scope>NUCLEOTIDE SEQUENCE [LARGE SCALE GENOMIC DNA]</scope>
    <source>
        <strain evidence="1 2">DSM 5831</strain>
    </source>
</reference>
<gene>
    <name evidence="1" type="ORF">C1280_17535</name>
</gene>
<protein>
    <recommendedName>
        <fullName evidence="3">Lipoprotein SmpA/OmlA domain-containing protein</fullName>
    </recommendedName>
</protein>
<name>A0A2Z3GYT6_9BACT</name>
<dbReference type="EMBL" id="CP025958">
    <property type="protein sequence ID" value="AWM38608.1"/>
    <property type="molecule type" value="Genomic_DNA"/>
</dbReference>
<evidence type="ECO:0008006" key="3">
    <source>
        <dbReference type="Google" id="ProtNLM"/>
    </source>
</evidence>
<dbReference type="AlphaFoldDB" id="A0A2Z3GYT6"/>
<evidence type="ECO:0000313" key="1">
    <source>
        <dbReference type="EMBL" id="AWM38608.1"/>
    </source>
</evidence>
<keyword evidence="2" id="KW-1185">Reference proteome</keyword>
<evidence type="ECO:0000313" key="2">
    <source>
        <dbReference type="Proteomes" id="UP000245802"/>
    </source>
</evidence>